<gene>
    <name evidence="1" type="ORF">A0U92_15185</name>
</gene>
<evidence type="ECO:0000313" key="1">
    <source>
        <dbReference type="EMBL" id="AQS85886.1"/>
    </source>
</evidence>
<keyword evidence="2" id="KW-1185">Reference proteome</keyword>
<organism evidence="1 2">
    <name type="scientific">Acetobacter aceti</name>
    <dbReference type="NCBI Taxonomy" id="435"/>
    <lineage>
        <taxon>Bacteria</taxon>
        <taxon>Pseudomonadati</taxon>
        <taxon>Pseudomonadota</taxon>
        <taxon>Alphaproteobacteria</taxon>
        <taxon>Acetobacterales</taxon>
        <taxon>Acetobacteraceae</taxon>
        <taxon>Acetobacter</taxon>
        <taxon>Acetobacter subgen. Acetobacter</taxon>
    </lineage>
</organism>
<dbReference type="KEGG" id="aace:A0U92_15185"/>
<dbReference type="OrthoDB" id="5289737at2"/>
<proteinExistence type="predicted"/>
<name>A0A1U9KJF2_ACEAC</name>
<evidence type="ECO:0000313" key="2">
    <source>
        <dbReference type="Proteomes" id="UP000188937"/>
    </source>
</evidence>
<sequence>MRPPEPHIDDIKKRIVAEHRANGVSRQLAGIPGIGNGCERQITLDQYRPVRATLAQTLTSSSAIISKLSDLRLNYSEENSLPAA</sequence>
<dbReference type="Proteomes" id="UP000188937">
    <property type="component" value="Chromosome"/>
</dbReference>
<dbReference type="AlphaFoldDB" id="A0A1U9KJF2"/>
<reference evidence="1 2" key="1">
    <citation type="submission" date="2016-03" db="EMBL/GenBank/DDBJ databases">
        <title>Acetic acid bacteria sequencing.</title>
        <authorList>
            <person name="Brandt J."/>
            <person name="Jakob F."/>
            <person name="Vogel R.F."/>
        </authorList>
    </citation>
    <scope>NUCLEOTIDE SEQUENCE [LARGE SCALE GENOMIC DNA]</scope>
    <source>
        <strain evidence="1 2">TMW2.1153</strain>
    </source>
</reference>
<dbReference type="RefSeq" id="WP_077813893.1">
    <property type="nucleotide sequence ID" value="NZ_CP014692.1"/>
</dbReference>
<dbReference type="EMBL" id="CP014692">
    <property type="protein sequence ID" value="AQS85886.1"/>
    <property type="molecule type" value="Genomic_DNA"/>
</dbReference>
<protein>
    <submittedName>
        <fullName evidence="1">Uncharacterized protein</fullName>
    </submittedName>
</protein>
<accession>A0A1U9KJF2</accession>